<keyword evidence="4" id="KW-1185">Reference proteome</keyword>
<feature type="region of interest" description="Disordered" evidence="1">
    <location>
        <begin position="614"/>
        <end position="658"/>
    </location>
</feature>
<accession>A0AAP0RC13</accession>
<organism evidence="3 4">
    <name type="scientific">Liquidambar formosana</name>
    <name type="common">Formosan gum</name>
    <dbReference type="NCBI Taxonomy" id="63359"/>
    <lineage>
        <taxon>Eukaryota</taxon>
        <taxon>Viridiplantae</taxon>
        <taxon>Streptophyta</taxon>
        <taxon>Embryophyta</taxon>
        <taxon>Tracheophyta</taxon>
        <taxon>Spermatophyta</taxon>
        <taxon>Magnoliopsida</taxon>
        <taxon>eudicotyledons</taxon>
        <taxon>Gunneridae</taxon>
        <taxon>Pentapetalae</taxon>
        <taxon>Saxifragales</taxon>
        <taxon>Altingiaceae</taxon>
        <taxon>Liquidambar</taxon>
    </lineage>
</organism>
<dbReference type="PANTHER" id="PTHR31066">
    <property type="entry name" value="OS05G0427100 PROTEIN-RELATED"/>
    <property type="match status" value="1"/>
</dbReference>
<dbReference type="SUPFAM" id="SSF54277">
    <property type="entry name" value="CAD &amp; PB1 domains"/>
    <property type="match status" value="1"/>
</dbReference>
<comment type="caution">
    <text evidence="3">The sequence shown here is derived from an EMBL/GenBank/DDBJ whole genome shotgun (WGS) entry which is preliminary data.</text>
</comment>
<dbReference type="EMBL" id="JBBPBK010000011">
    <property type="protein sequence ID" value="KAK9274905.1"/>
    <property type="molecule type" value="Genomic_DNA"/>
</dbReference>
<dbReference type="FunFam" id="3.10.20.90:FF:000058">
    <property type="entry name" value="Octicosapeptide/phox/Bem1p domain kinase superfamily protein"/>
    <property type="match status" value="1"/>
</dbReference>
<sequence length="703" mass="77756">MERKLDNCMMEQSRTYKKFQYNSIESGNEELHPASQGFMLDPTSSINTNISSPDFNVSEVKPVRNYSIQTGEEFALEFMRDRVNPKKPFIANTAGDPNYTTGYMDLKGILGISHAGSESGSDISMLTIVEKGPKEFERKNSSLYEDKSKYGSVQSVPRTSSGYDSSSRGVVHEYASSGASDSSSTKMKILCSFGGKILPRPSDGRLRYVGGHTRIIRISKDISWQQLMHKTLTIYNQAHTIKYQLPGEDLDALVSVSCNEDLQNMMEECNELEDGEGSKKLRMFLFSMSELEDAQNGLAGMDGDSEVQYVVAVNGMDIGSRKSSTLHALASSSANNLDELDGQNVERETNGVATDSVGASTSPLTGNIVSSSTVQSSQPILPSSSSAYETHSQFYQGQMMHHGEARQYPLHYGYYYHPSNFSPFGESATPMPLHELTTHQGGLKEGQPYDGLRVQNPEMLVQEMKLKHDGPFQQESDPGKIHPLERDYLVPSQPFDGSVLNYFPVEEASVVVPAPEGKHQQPIQHSSPLTADNSAQVPKSNDSDHYHTSSNACPPGYSDSETDPIDLSYLEPSVLPQRVFYSERIPREQAGLLNRLSKSDDSLGSQLLISHSRSNITQQDSISESIDQLNNRSPSPETEQSISTSKPLHTDPQTFDDGLSQLQKHKTFADAVRQMNSKISEDVLELESKQTVPHSVDNKDCYE</sequence>
<feature type="compositionally biased region" description="Polar residues" evidence="1">
    <location>
        <begin position="151"/>
        <end position="168"/>
    </location>
</feature>
<protein>
    <recommendedName>
        <fullName evidence="2">PB1 domain-containing protein</fullName>
    </recommendedName>
</protein>
<evidence type="ECO:0000313" key="4">
    <source>
        <dbReference type="Proteomes" id="UP001415857"/>
    </source>
</evidence>
<dbReference type="InterPro" id="IPR053198">
    <property type="entry name" value="Gynoecium_Dev_Regulator"/>
</dbReference>
<evidence type="ECO:0000313" key="3">
    <source>
        <dbReference type="EMBL" id="KAK9274905.1"/>
    </source>
</evidence>
<proteinExistence type="predicted"/>
<evidence type="ECO:0000259" key="2">
    <source>
        <dbReference type="SMART" id="SM00666"/>
    </source>
</evidence>
<dbReference type="Proteomes" id="UP001415857">
    <property type="component" value="Unassembled WGS sequence"/>
</dbReference>
<reference evidence="3 4" key="1">
    <citation type="journal article" date="2024" name="Plant J.">
        <title>Genome sequences and population genomics reveal climatic adaptation and genomic divergence between two closely related sweetgum species.</title>
        <authorList>
            <person name="Xu W.Q."/>
            <person name="Ren C.Q."/>
            <person name="Zhang X.Y."/>
            <person name="Comes H.P."/>
            <person name="Liu X.H."/>
            <person name="Li Y.G."/>
            <person name="Kettle C.J."/>
            <person name="Jalonen R."/>
            <person name="Gaisberger H."/>
            <person name="Ma Y.Z."/>
            <person name="Qiu Y.X."/>
        </authorList>
    </citation>
    <scope>NUCLEOTIDE SEQUENCE [LARGE SCALE GENOMIC DNA]</scope>
    <source>
        <strain evidence="3">Hangzhou</strain>
    </source>
</reference>
<name>A0AAP0RC13_LIQFO</name>
<dbReference type="AlphaFoldDB" id="A0AAP0RC13"/>
<evidence type="ECO:0000256" key="1">
    <source>
        <dbReference type="SAM" id="MobiDB-lite"/>
    </source>
</evidence>
<dbReference type="Gene3D" id="3.10.20.90">
    <property type="entry name" value="Phosphatidylinositol 3-kinase Catalytic Subunit, Chain A, domain 1"/>
    <property type="match status" value="1"/>
</dbReference>
<feature type="compositionally biased region" description="Polar residues" evidence="1">
    <location>
        <begin position="521"/>
        <end position="540"/>
    </location>
</feature>
<feature type="region of interest" description="Disordered" evidence="1">
    <location>
        <begin position="515"/>
        <end position="565"/>
    </location>
</feature>
<dbReference type="SMART" id="SM00666">
    <property type="entry name" value="PB1"/>
    <property type="match status" value="1"/>
</dbReference>
<dbReference type="CDD" id="cd06410">
    <property type="entry name" value="PB1_UP2"/>
    <property type="match status" value="1"/>
</dbReference>
<dbReference type="InterPro" id="IPR000270">
    <property type="entry name" value="PB1_dom"/>
</dbReference>
<gene>
    <name evidence="3" type="ORF">L1049_022159</name>
</gene>
<feature type="compositionally biased region" description="Polar residues" evidence="1">
    <location>
        <begin position="614"/>
        <end position="653"/>
    </location>
</feature>
<feature type="region of interest" description="Disordered" evidence="1">
    <location>
        <begin position="148"/>
        <end position="168"/>
    </location>
</feature>
<feature type="domain" description="PB1" evidence="2">
    <location>
        <begin position="201"/>
        <end position="288"/>
    </location>
</feature>
<dbReference type="Pfam" id="PF00564">
    <property type="entry name" value="PB1"/>
    <property type="match status" value="1"/>
</dbReference>
<dbReference type="PANTHER" id="PTHR31066:SF97">
    <property type="entry name" value="OS03G0401100 PROTEIN"/>
    <property type="match status" value="1"/>
</dbReference>